<evidence type="ECO:0000259" key="7">
    <source>
        <dbReference type="PROSITE" id="PS50893"/>
    </source>
</evidence>
<comment type="similarity">
    <text evidence="1">Belongs to the ABC transporter superfamily.</text>
</comment>
<evidence type="ECO:0000256" key="6">
    <source>
        <dbReference type="ARBA" id="ARBA00022970"/>
    </source>
</evidence>
<dbReference type="GO" id="GO:0015658">
    <property type="term" value="F:branched-chain amino acid transmembrane transporter activity"/>
    <property type="evidence" value="ECO:0007669"/>
    <property type="project" value="TreeGrafter"/>
</dbReference>
<keyword evidence="3" id="KW-1003">Cell membrane</keyword>
<evidence type="ECO:0000313" key="8">
    <source>
        <dbReference type="EMBL" id="TPG23594.1"/>
    </source>
</evidence>
<protein>
    <submittedName>
        <fullName evidence="8">ABC transporter ATP-binding protein</fullName>
    </submittedName>
</protein>
<dbReference type="Proteomes" id="UP000319212">
    <property type="component" value="Unassembled WGS sequence"/>
</dbReference>
<dbReference type="CDD" id="cd03224">
    <property type="entry name" value="ABC_TM1139_LivF_branched"/>
    <property type="match status" value="1"/>
</dbReference>
<dbReference type="Gene3D" id="3.40.50.300">
    <property type="entry name" value="P-loop containing nucleotide triphosphate hydrolases"/>
    <property type="match status" value="1"/>
</dbReference>
<dbReference type="SUPFAM" id="SSF52540">
    <property type="entry name" value="P-loop containing nucleoside triphosphate hydrolases"/>
    <property type="match status" value="1"/>
</dbReference>
<dbReference type="PANTHER" id="PTHR43820">
    <property type="entry name" value="HIGH-AFFINITY BRANCHED-CHAIN AMINO ACID TRANSPORT ATP-BINDING PROTEIN LIVF"/>
    <property type="match status" value="1"/>
</dbReference>
<dbReference type="AlphaFoldDB" id="A0A502DEZ6"/>
<dbReference type="PROSITE" id="PS00211">
    <property type="entry name" value="ABC_TRANSPORTER_1"/>
    <property type="match status" value="1"/>
</dbReference>
<keyword evidence="3" id="KW-0472">Membrane</keyword>
<dbReference type="InterPro" id="IPR003593">
    <property type="entry name" value="AAA+_ATPase"/>
</dbReference>
<dbReference type="EMBL" id="RCZI01000009">
    <property type="protein sequence ID" value="TPG23594.1"/>
    <property type="molecule type" value="Genomic_DNA"/>
</dbReference>
<gene>
    <name evidence="8" type="ORF">EAH82_20495</name>
</gene>
<dbReference type="InterPro" id="IPR052156">
    <property type="entry name" value="BCAA_Transport_ATP-bd_LivF"/>
</dbReference>
<feature type="domain" description="ABC transporter" evidence="7">
    <location>
        <begin position="2"/>
        <end position="234"/>
    </location>
</feature>
<evidence type="ECO:0000313" key="9">
    <source>
        <dbReference type="Proteomes" id="UP000319212"/>
    </source>
</evidence>
<dbReference type="InterPro" id="IPR017871">
    <property type="entry name" value="ABC_transporter-like_CS"/>
</dbReference>
<dbReference type="InterPro" id="IPR027417">
    <property type="entry name" value="P-loop_NTPase"/>
</dbReference>
<accession>A0A502DEZ6</accession>
<evidence type="ECO:0000256" key="4">
    <source>
        <dbReference type="ARBA" id="ARBA00022741"/>
    </source>
</evidence>
<dbReference type="PROSITE" id="PS50893">
    <property type="entry name" value="ABC_TRANSPORTER_2"/>
    <property type="match status" value="1"/>
</dbReference>
<dbReference type="GO" id="GO:0016887">
    <property type="term" value="F:ATP hydrolysis activity"/>
    <property type="evidence" value="ECO:0007669"/>
    <property type="project" value="InterPro"/>
</dbReference>
<keyword evidence="4" id="KW-0547">Nucleotide-binding</keyword>
<dbReference type="PANTHER" id="PTHR43820:SF4">
    <property type="entry name" value="HIGH-AFFINITY BRANCHED-CHAIN AMINO ACID TRANSPORT ATP-BINDING PROTEIN LIVF"/>
    <property type="match status" value="1"/>
</dbReference>
<proteinExistence type="inferred from homology"/>
<keyword evidence="5 8" id="KW-0067">ATP-binding</keyword>
<comment type="caution">
    <text evidence="8">The sequence shown here is derived from an EMBL/GenBank/DDBJ whole genome shotgun (WGS) entry which is preliminary data.</text>
</comment>
<dbReference type="GO" id="GO:0005524">
    <property type="term" value="F:ATP binding"/>
    <property type="evidence" value="ECO:0007669"/>
    <property type="project" value="UniProtKB-KW"/>
</dbReference>
<dbReference type="Pfam" id="PF00005">
    <property type="entry name" value="ABC_tran"/>
    <property type="match status" value="1"/>
</dbReference>
<dbReference type="SMART" id="SM00382">
    <property type="entry name" value="AAA"/>
    <property type="match status" value="1"/>
</dbReference>
<keyword evidence="6" id="KW-0029">Amino-acid transport</keyword>
<organism evidence="8 9">
    <name type="scientific">Variovorax guangxiensis</name>
    <dbReference type="NCBI Taxonomy" id="1775474"/>
    <lineage>
        <taxon>Bacteria</taxon>
        <taxon>Pseudomonadati</taxon>
        <taxon>Pseudomonadota</taxon>
        <taxon>Betaproteobacteria</taxon>
        <taxon>Burkholderiales</taxon>
        <taxon>Comamonadaceae</taxon>
        <taxon>Variovorax</taxon>
    </lineage>
</organism>
<evidence type="ECO:0000256" key="5">
    <source>
        <dbReference type="ARBA" id="ARBA00022840"/>
    </source>
</evidence>
<dbReference type="InterPro" id="IPR003439">
    <property type="entry name" value="ABC_transporter-like_ATP-bd"/>
</dbReference>
<dbReference type="GO" id="GO:0015807">
    <property type="term" value="P:L-amino acid transport"/>
    <property type="evidence" value="ECO:0007669"/>
    <property type="project" value="TreeGrafter"/>
</dbReference>
<evidence type="ECO:0000256" key="1">
    <source>
        <dbReference type="ARBA" id="ARBA00005417"/>
    </source>
</evidence>
<evidence type="ECO:0000256" key="3">
    <source>
        <dbReference type="ARBA" id="ARBA00022475"/>
    </source>
</evidence>
<reference evidence="8 9" key="1">
    <citation type="journal article" date="2019" name="Environ. Microbiol.">
        <title>Species interactions and distinct microbial communities in high Arctic permafrost affected cryosols are associated with the CH4 and CO2 gas fluxes.</title>
        <authorList>
            <person name="Altshuler I."/>
            <person name="Hamel J."/>
            <person name="Turney S."/>
            <person name="Magnuson E."/>
            <person name="Levesque R."/>
            <person name="Greer C."/>
            <person name="Whyte L.G."/>
        </authorList>
    </citation>
    <scope>NUCLEOTIDE SEQUENCE [LARGE SCALE GENOMIC DNA]</scope>
    <source>
        <strain evidence="8 9">S06.C</strain>
    </source>
</reference>
<name>A0A502DEZ6_9BURK</name>
<sequence length="234" mass="25086">MLEVEHLAVSYGPLPALHDVNFNVDEGQIVAVLGTNGAGKSTTLKTLVGLMRPNAGSIRYRGEPIGGVATYDLLRRGIALVPEGRRVFAHSTVQENLELGAISRTSNAEIQQSFERIYALFPRLKDRRTQLAGSLSGGEQQMLAIGRAMASKPALLLLDEPSMGLAPIFVNQIFELLVELNEQGTTILVVEQNANLALEIADRAYVLDGGRTVLSGSADEIMNNEAVTAAYLGA</sequence>
<keyword evidence="2" id="KW-0813">Transport</keyword>
<evidence type="ECO:0000256" key="2">
    <source>
        <dbReference type="ARBA" id="ARBA00022448"/>
    </source>
</evidence>
<dbReference type="OrthoDB" id="9776369at2"/>